<protein>
    <submittedName>
        <fullName evidence="2">Uncharacterized protein</fullName>
    </submittedName>
</protein>
<dbReference type="AlphaFoldDB" id="A0A1A8D4H8"/>
<name>A0A1A8D4H8_NOTKA</name>
<sequence>SSSAVRGCKEQQDTSPVPDDAQSWVPVIYSYSLSAISPEPSSTFQSCHLPLIACSPPLTGPPVAPPSPCSAGLAYPPRRTQI</sequence>
<reference evidence="2" key="1">
    <citation type="submission" date="2016-05" db="EMBL/GenBank/DDBJ databases">
        <authorList>
            <person name="Lavstsen T."/>
            <person name="Jespersen J.S."/>
        </authorList>
    </citation>
    <scope>NUCLEOTIDE SEQUENCE</scope>
    <source>
        <tissue evidence="2">Brain</tissue>
    </source>
</reference>
<organism evidence="2">
    <name type="scientific">Nothobranchius kadleci</name>
    <name type="common">African annual killifish</name>
    <dbReference type="NCBI Taxonomy" id="1051664"/>
    <lineage>
        <taxon>Eukaryota</taxon>
        <taxon>Metazoa</taxon>
        <taxon>Chordata</taxon>
        <taxon>Craniata</taxon>
        <taxon>Vertebrata</taxon>
        <taxon>Euteleostomi</taxon>
        <taxon>Actinopterygii</taxon>
        <taxon>Neopterygii</taxon>
        <taxon>Teleostei</taxon>
        <taxon>Neoteleostei</taxon>
        <taxon>Acanthomorphata</taxon>
        <taxon>Ovalentaria</taxon>
        <taxon>Atherinomorphae</taxon>
        <taxon>Cyprinodontiformes</taxon>
        <taxon>Nothobranchiidae</taxon>
        <taxon>Nothobranchius</taxon>
    </lineage>
</organism>
<accession>A0A1A8D4H8</accession>
<feature type="non-terminal residue" evidence="2">
    <location>
        <position position="1"/>
    </location>
</feature>
<evidence type="ECO:0000256" key="1">
    <source>
        <dbReference type="SAM" id="MobiDB-lite"/>
    </source>
</evidence>
<reference evidence="2" key="2">
    <citation type="submission" date="2016-06" db="EMBL/GenBank/DDBJ databases">
        <title>The genome of a short-lived fish provides insights into sex chromosome evolution and the genetic control of aging.</title>
        <authorList>
            <person name="Reichwald K."/>
            <person name="Felder M."/>
            <person name="Petzold A."/>
            <person name="Koch P."/>
            <person name="Groth M."/>
            <person name="Platzer M."/>
        </authorList>
    </citation>
    <scope>NUCLEOTIDE SEQUENCE</scope>
    <source>
        <tissue evidence="2">Brain</tissue>
    </source>
</reference>
<feature type="region of interest" description="Disordered" evidence="1">
    <location>
        <begin position="1"/>
        <end position="21"/>
    </location>
</feature>
<feature type="region of interest" description="Disordered" evidence="1">
    <location>
        <begin position="61"/>
        <end position="82"/>
    </location>
</feature>
<gene>
    <name evidence="2" type="primary">Nfu_g_1_007420</name>
</gene>
<feature type="non-terminal residue" evidence="2">
    <location>
        <position position="82"/>
    </location>
</feature>
<evidence type="ECO:0000313" key="2">
    <source>
        <dbReference type="EMBL" id="SBP85756.1"/>
    </source>
</evidence>
<proteinExistence type="predicted"/>
<dbReference type="EMBL" id="HADZ01021815">
    <property type="protein sequence ID" value="SBP85756.1"/>
    <property type="molecule type" value="Transcribed_RNA"/>
</dbReference>